<accession>E6MF04</accession>
<name>E6MF04_9FIRM</name>
<dbReference type="EMBL" id="AEQN01000010">
    <property type="protein sequence ID" value="EFV02354.1"/>
    <property type="molecule type" value="Genomic_DNA"/>
</dbReference>
<evidence type="ECO:0000313" key="2">
    <source>
        <dbReference type="EMBL" id="EFV02354.1"/>
    </source>
</evidence>
<dbReference type="HOGENOM" id="CLU_1407690_0_0_9"/>
<proteinExistence type="predicted"/>
<reference evidence="2 3" key="1">
    <citation type="submission" date="2010-12" db="EMBL/GenBank/DDBJ databases">
        <authorList>
            <person name="Muzny D."/>
            <person name="Qin X."/>
            <person name="Deng J."/>
            <person name="Jiang H."/>
            <person name="Liu Y."/>
            <person name="Qu J."/>
            <person name="Song X.-Z."/>
            <person name="Zhang L."/>
            <person name="Thornton R."/>
            <person name="Coyle M."/>
            <person name="Francisco L."/>
            <person name="Jackson L."/>
            <person name="Javaid M."/>
            <person name="Korchina V."/>
            <person name="Kovar C."/>
            <person name="Mata R."/>
            <person name="Mathew T."/>
            <person name="Ngo R."/>
            <person name="Nguyen L."/>
            <person name="Nguyen N."/>
            <person name="Okwuonu G."/>
            <person name="Ongeri F."/>
            <person name="Pham C."/>
            <person name="Simmons D."/>
            <person name="Wilczek-Boney K."/>
            <person name="Hale W."/>
            <person name="Jakkamsetti A."/>
            <person name="Pham P."/>
            <person name="Ruth R."/>
            <person name="San Lucas F."/>
            <person name="Warren J."/>
            <person name="Zhang J."/>
            <person name="Zhao Z."/>
            <person name="Zhou C."/>
            <person name="Zhu D."/>
            <person name="Lee S."/>
            <person name="Bess C."/>
            <person name="Blankenburg K."/>
            <person name="Forbes L."/>
            <person name="Fu Q."/>
            <person name="Gubbala S."/>
            <person name="Hirani K."/>
            <person name="Jayaseelan J.C."/>
            <person name="Lara F."/>
            <person name="Munidasa M."/>
            <person name="Palculict T."/>
            <person name="Patil S."/>
            <person name="Pu L.-L."/>
            <person name="Saada N."/>
            <person name="Tang L."/>
            <person name="Weissenberger G."/>
            <person name="Zhu Y."/>
            <person name="Hemphill L."/>
            <person name="Shang Y."/>
            <person name="Youmans B."/>
            <person name="Ayvaz T."/>
            <person name="Ross M."/>
            <person name="Santibanez J."/>
            <person name="Aqrawi P."/>
            <person name="Gross S."/>
            <person name="Joshi V."/>
            <person name="Fowler G."/>
            <person name="Nazareth L."/>
            <person name="Reid J."/>
            <person name="Worley K."/>
            <person name="Petrosino J."/>
            <person name="Highlander S."/>
            <person name="Gibbs R."/>
        </authorList>
    </citation>
    <scope>NUCLEOTIDE SEQUENCE [LARGE SCALE GENOMIC DNA]</scope>
    <source>
        <strain evidence="2 3">ATCC 23263</strain>
    </source>
</reference>
<evidence type="ECO:0000256" key="1">
    <source>
        <dbReference type="SAM" id="MobiDB-lite"/>
    </source>
</evidence>
<organism evidence="2 3">
    <name type="scientific">Pseudoramibacter alactolyticus ATCC 23263</name>
    <dbReference type="NCBI Taxonomy" id="887929"/>
    <lineage>
        <taxon>Bacteria</taxon>
        <taxon>Bacillati</taxon>
        <taxon>Bacillota</taxon>
        <taxon>Clostridia</taxon>
        <taxon>Eubacteriales</taxon>
        <taxon>Eubacteriaceae</taxon>
        <taxon>Pseudoramibacter</taxon>
    </lineage>
</organism>
<evidence type="ECO:0000313" key="3">
    <source>
        <dbReference type="Proteomes" id="UP000004754"/>
    </source>
</evidence>
<feature type="region of interest" description="Disordered" evidence="1">
    <location>
        <begin position="35"/>
        <end position="63"/>
    </location>
</feature>
<gene>
    <name evidence="2" type="ORF">HMP0721_0587</name>
</gene>
<sequence length="193" mass="21240">MKKKIVLLVILILIAAAAAGFNVWKHYRQKDRVSSKSVGQPEVTVPKDTNKSLQKKTTKNNTLSQDQIDQMKKDAVAFYQAAHQKDFTKAKTYMTTVFAKDLDTMLSGGDAANGVDVVRDISTYTDVSSPINVSNPSVIAKNREYQITLKLTDRYQAKVGFQKVNATYKVFSFSAQDSDLGNGGYAGSSQKGQ</sequence>
<keyword evidence="3" id="KW-1185">Reference proteome</keyword>
<dbReference type="AlphaFoldDB" id="E6MF04"/>
<protein>
    <submittedName>
        <fullName evidence="2">Uncharacterized protein</fullName>
    </submittedName>
</protein>
<comment type="caution">
    <text evidence="2">The sequence shown here is derived from an EMBL/GenBank/DDBJ whole genome shotgun (WGS) entry which is preliminary data.</text>
</comment>
<dbReference type="Proteomes" id="UP000004754">
    <property type="component" value="Unassembled WGS sequence"/>
</dbReference>
<dbReference type="RefSeq" id="WP_006598008.1">
    <property type="nucleotide sequence ID" value="NZ_GL622359.1"/>
</dbReference>